<dbReference type="AlphaFoldDB" id="A0A183LUK6"/>
<protein>
    <submittedName>
        <fullName evidence="1">Uncharacterized protein</fullName>
    </submittedName>
</protein>
<evidence type="ECO:0000313" key="1">
    <source>
        <dbReference type="EMBL" id="VDO76567.1"/>
    </source>
</evidence>
<proteinExistence type="predicted"/>
<dbReference type="Gene3D" id="3.60.10.10">
    <property type="entry name" value="Endonuclease/exonuclease/phosphatase"/>
    <property type="match status" value="1"/>
</dbReference>
<accession>A0A183LUK6</accession>
<gene>
    <name evidence="1" type="ORF">SMRZ_LOCUS7481</name>
</gene>
<dbReference type="SUPFAM" id="SSF56219">
    <property type="entry name" value="DNase I-like"/>
    <property type="match status" value="1"/>
</dbReference>
<organism evidence="1 2">
    <name type="scientific">Schistosoma margrebowiei</name>
    <dbReference type="NCBI Taxonomy" id="48269"/>
    <lineage>
        <taxon>Eukaryota</taxon>
        <taxon>Metazoa</taxon>
        <taxon>Spiralia</taxon>
        <taxon>Lophotrochozoa</taxon>
        <taxon>Platyhelminthes</taxon>
        <taxon>Trematoda</taxon>
        <taxon>Digenea</taxon>
        <taxon>Strigeidida</taxon>
        <taxon>Schistosomatoidea</taxon>
        <taxon>Schistosomatidae</taxon>
        <taxon>Schistosoma</taxon>
    </lineage>
</organism>
<dbReference type="InterPro" id="IPR036691">
    <property type="entry name" value="Endo/exonu/phosph_ase_sf"/>
</dbReference>
<sequence>MPYTQGVDLMPSKEARNALALCESHRSSIIKLSFKTKKEGITTNVSQCYTTTNDSNDDDKDQFHSTLQSIIAKCLRRNVTILRGNLNAKVGMDNTGYEDIIRRHGLGERNESGGGFGNLCAFNKLVVGGKIFPQKRIHTATCVSPDHITENQIDHICINKNA</sequence>
<reference evidence="1 2" key="1">
    <citation type="submission" date="2018-11" db="EMBL/GenBank/DDBJ databases">
        <authorList>
            <consortium name="Pathogen Informatics"/>
        </authorList>
    </citation>
    <scope>NUCLEOTIDE SEQUENCE [LARGE SCALE GENOMIC DNA]</scope>
    <source>
        <strain evidence="1 2">Zambia</strain>
    </source>
</reference>
<dbReference type="EMBL" id="UZAI01003025">
    <property type="protein sequence ID" value="VDO76567.1"/>
    <property type="molecule type" value="Genomic_DNA"/>
</dbReference>
<name>A0A183LUK6_9TREM</name>
<keyword evidence="2" id="KW-1185">Reference proteome</keyword>
<evidence type="ECO:0000313" key="2">
    <source>
        <dbReference type="Proteomes" id="UP000277204"/>
    </source>
</evidence>
<dbReference type="Proteomes" id="UP000277204">
    <property type="component" value="Unassembled WGS sequence"/>
</dbReference>